<evidence type="ECO:0000256" key="1">
    <source>
        <dbReference type="SAM" id="Phobius"/>
    </source>
</evidence>
<evidence type="ECO:0008006" key="4">
    <source>
        <dbReference type="Google" id="ProtNLM"/>
    </source>
</evidence>
<evidence type="ECO:0000313" key="3">
    <source>
        <dbReference type="Proteomes" id="UP000757540"/>
    </source>
</evidence>
<feature type="transmembrane region" description="Helical" evidence="1">
    <location>
        <begin position="12"/>
        <end position="37"/>
    </location>
</feature>
<keyword evidence="3" id="KW-1185">Reference proteome</keyword>
<protein>
    <recommendedName>
        <fullName evidence="4">PH domain-containing protein</fullName>
    </recommendedName>
</protein>
<gene>
    <name evidence="2" type="ORF">HDG69_002237</name>
</gene>
<comment type="caution">
    <text evidence="2">The sequence shown here is derived from an EMBL/GenBank/DDBJ whole genome shotgun (WGS) entry which is preliminary data.</text>
</comment>
<accession>A0ABX2A476</accession>
<feature type="transmembrane region" description="Helical" evidence="1">
    <location>
        <begin position="177"/>
        <end position="199"/>
    </location>
</feature>
<evidence type="ECO:0000313" key="2">
    <source>
        <dbReference type="EMBL" id="NOV97662.1"/>
    </source>
</evidence>
<sequence>MRTPAALRSPPGVRGYAVGPFVTLVVPAMSAAAYLVFAGMDHLVTALAAAMAFAALTCGLALVLLRACTYELLITHDAGARTVEVARSAWGRTRRHRIHLDDVTAWYYLQPLQTLVVDRRRARPLRLVLHVPSTSRTHGGSARAINRWLTEGPLGELHDGEHEAVANHRTRRRLHTAFFLGVPLAGAALAGVLLLIVSAQR</sequence>
<dbReference type="RefSeq" id="WP_171783849.1">
    <property type="nucleotide sequence ID" value="NZ_BAAAML010000009.1"/>
</dbReference>
<dbReference type="EMBL" id="JABEZU010000002">
    <property type="protein sequence ID" value="NOV97662.1"/>
    <property type="molecule type" value="Genomic_DNA"/>
</dbReference>
<organism evidence="2 3">
    <name type="scientific">Isoptericola halotolerans</name>
    <dbReference type="NCBI Taxonomy" id="300560"/>
    <lineage>
        <taxon>Bacteria</taxon>
        <taxon>Bacillati</taxon>
        <taxon>Actinomycetota</taxon>
        <taxon>Actinomycetes</taxon>
        <taxon>Micrococcales</taxon>
        <taxon>Promicromonosporaceae</taxon>
        <taxon>Isoptericola</taxon>
    </lineage>
</organism>
<feature type="transmembrane region" description="Helical" evidence="1">
    <location>
        <begin position="43"/>
        <end position="65"/>
    </location>
</feature>
<name>A0ABX2A476_9MICO</name>
<reference evidence="2 3" key="1">
    <citation type="submission" date="2020-05" db="EMBL/GenBank/DDBJ databases">
        <title>Genomic Encyclopedia of Type Strains, Phase III (KMG-III): the genomes of soil and plant-associated and newly described type strains.</title>
        <authorList>
            <person name="Whitman W."/>
        </authorList>
    </citation>
    <scope>NUCLEOTIDE SEQUENCE [LARGE SCALE GENOMIC DNA]</scope>
    <source>
        <strain evidence="2 3">KCTC 19046</strain>
    </source>
</reference>
<keyword evidence="1" id="KW-1133">Transmembrane helix</keyword>
<proteinExistence type="predicted"/>
<keyword evidence="1" id="KW-0812">Transmembrane</keyword>
<dbReference type="Proteomes" id="UP000757540">
    <property type="component" value="Unassembled WGS sequence"/>
</dbReference>
<keyword evidence="1" id="KW-0472">Membrane</keyword>